<organism evidence="1 2">
    <name type="scientific">Datura stramonium</name>
    <name type="common">Jimsonweed</name>
    <name type="synonym">Common thornapple</name>
    <dbReference type="NCBI Taxonomy" id="4076"/>
    <lineage>
        <taxon>Eukaryota</taxon>
        <taxon>Viridiplantae</taxon>
        <taxon>Streptophyta</taxon>
        <taxon>Embryophyta</taxon>
        <taxon>Tracheophyta</taxon>
        <taxon>Spermatophyta</taxon>
        <taxon>Magnoliopsida</taxon>
        <taxon>eudicotyledons</taxon>
        <taxon>Gunneridae</taxon>
        <taxon>Pentapetalae</taxon>
        <taxon>asterids</taxon>
        <taxon>lamiids</taxon>
        <taxon>Solanales</taxon>
        <taxon>Solanaceae</taxon>
        <taxon>Solanoideae</taxon>
        <taxon>Datureae</taxon>
        <taxon>Datura</taxon>
    </lineage>
</organism>
<dbReference type="Proteomes" id="UP000823775">
    <property type="component" value="Unassembled WGS sequence"/>
</dbReference>
<protein>
    <submittedName>
        <fullName evidence="1">Uncharacterized protein</fullName>
    </submittedName>
</protein>
<sequence>IHRLLEPRAAGVVMASTFKRAMLWQGKYPAGLLTRVRRDQMEESRDKAMSGERS</sequence>
<feature type="non-terminal residue" evidence="1">
    <location>
        <position position="1"/>
    </location>
</feature>
<evidence type="ECO:0000313" key="1">
    <source>
        <dbReference type="EMBL" id="MCD7470644.1"/>
    </source>
</evidence>
<reference evidence="1 2" key="1">
    <citation type="journal article" date="2021" name="BMC Genomics">
        <title>Datura genome reveals duplications of psychoactive alkaloid biosynthetic genes and high mutation rate following tissue culture.</title>
        <authorList>
            <person name="Rajewski A."/>
            <person name="Carter-House D."/>
            <person name="Stajich J."/>
            <person name="Litt A."/>
        </authorList>
    </citation>
    <scope>NUCLEOTIDE SEQUENCE [LARGE SCALE GENOMIC DNA]</scope>
    <source>
        <strain evidence="1">AR-01</strain>
    </source>
</reference>
<name>A0ABS8TID9_DATST</name>
<evidence type="ECO:0000313" key="2">
    <source>
        <dbReference type="Proteomes" id="UP000823775"/>
    </source>
</evidence>
<accession>A0ABS8TID9</accession>
<comment type="caution">
    <text evidence="1">The sequence shown here is derived from an EMBL/GenBank/DDBJ whole genome shotgun (WGS) entry which is preliminary data.</text>
</comment>
<dbReference type="EMBL" id="JACEIK010001591">
    <property type="protein sequence ID" value="MCD7470644.1"/>
    <property type="molecule type" value="Genomic_DNA"/>
</dbReference>
<proteinExistence type="predicted"/>
<gene>
    <name evidence="1" type="ORF">HAX54_010653</name>
</gene>
<keyword evidence="2" id="KW-1185">Reference proteome</keyword>